<keyword evidence="2" id="KW-1185">Reference proteome</keyword>
<protein>
    <submittedName>
        <fullName evidence="1">Uncharacterized protein</fullName>
    </submittedName>
</protein>
<name>A0A5E4PZF8_9NEOP</name>
<proteinExistence type="predicted"/>
<reference evidence="1 2" key="1">
    <citation type="submission" date="2017-07" db="EMBL/GenBank/DDBJ databases">
        <authorList>
            <person name="Talla V."/>
            <person name="Backstrom N."/>
        </authorList>
    </citation>
    <scope>NUCLEOTIDE SEQUENCE [LARGE SCALE GENOMIC DNA]</scope>
</reference>
<evidence type="ECO:0000313" key="2">
    <source>
        <dbReference type="Proteomes" id="UP000324832"/>
    </source>
</evidence>
<evidence type="ECO:0000313" key="1">
    <source>
        <dbReference type="EMBL" id="VVC91415.1"/>
    </source>
</evidence>
<organism evidence="1 2">
    <name type="scientific">Leptidea sinapis</name>
    <dbReference type="NCBI Taxonomy" id="189913"/>
    <lineage>
        <taxon>Eukaryota</taxon>
        <taxon>Metazoa</taxon>
        <taxon>Ecdysozoa</taxon>
        <taxon>Arthropoda</taxon>
        <taxon>Hexapoda</taxon>
        <taxon>Insecta</taxon>
        <taxon>Pterygota</taxon>
        <taxon>Neoptera</taxon>
        <taxon>Endopterygota</taxon>
        <taxon>Lepidoptera</taxon>
        <taxon>Glossata</taxon>
        <taxon>Ditrysia</taxon>
        <taxon>Papilionoidea</taxon>
        <taxon>Pieridae</taxon>
        <taxon>Dismorphiinae</taxon>
        <taxon>Leptidea</taxon>
    </lineage>
</organism>
<dbReference type="AlphaFoldDB" id="A0A5E4PZF8"/>
<sequence length="319" mass="34997">MGGTPATADGNALVIPQVLQENVDGSDHLTSGDLTLTKILALYKAQVRPHMEYCCHLLARTPSLKTGNAPVIPVVLQENVGGGDHLTPGDPYARLSSFSIKKKSSIGFKRMNLILKKRRNHVLQSCGMSFLVRYFPDDMSRQRGIPVIPQVLQENMGNGDHLIPGNPYVPSKKARTPSLKTGNAPVIPLVYARLSSYSKKKKNKRSRKARRIFKILSSRLNKATGNPSDILPIWMCGGPLQCGFQGAIFHVLQSCGINFLVRCFRDDTTWVPSKKARTPSLKAGNSPVIPLVLQEIVDGGDHLTSGEPYARLSSYSKKK</sequence>
<gene>
    <name evidence="1" type="ORF">LSINAPIS_LOCUS4089</name>
</gene>
<accession>A0A5E4PZF8</accession>
<dbReference type="Proteomes" id="UP000324832">
    <property type="component" value="Unassembled WGS sequence"/>
</dbReference>
<dbReference type="EMBL" id="FZQP02001048">
    <property type="protein sequence ID" value="VVC91415.1"/>
    <property type="molecule type" value="Genomic_DNA"/>
</dbReference>